<keyword evidence="3" id="KW-1185">Reference proteome</keyword>
<dbReference type="Proteomes" id="UP000037755">
    <property type="component" value="Unassembled WGS sequence"/>
</dbReference>
<dbReference type="EMBL" id="LIYD01000005">
    <property type="protein sequence ID" value="KOS05089.1"/>
    <property type="molecule type" value="Genomic_DNA"/>
</dbReference>
<keyword evidence="1" id="KW-0472">Membrane</keyword>
<name>A0A0M9VH20_9FLAO</name>
<sequence length="69" mass="7932">MKTFSLILSLTAFSATLYFLVTDFPDVTTLNGLIYFGIMLILLMVCVTGIIINWPLLSRIHNRFRLSYK</sequence>
<keyword evidence="1" id="KW-1133">Transmembrane helix</keyword>
<dbReference type="AlphaFoldDB" id="A0A0M9VH20"/>
<dbReference type="RefSeq" id="WP_054406151.1">
    <property type="nucleotide sequence ID" value="NZ_FOYA01000006.1"/>
</dbReference>
<comment type="caution">
    <text evidence="2">The sequence shown here is derived from an EMBL/GenBank/DDBJ whole genome shotgun (WGS) entry which is preliminary data.</text>
</comment>
<organism evidence="2 3">
    <name type="scientific">Flavobacterium akiainvivens</name>
    <dbReference type="NCBI Taxonomy" id="1202724"/>
    <lineage>
        <taxon>Bacteria</taxon>
        <taxon>Pseudomonadati</taxon>
        <taxon>Bacteroidota</taxon>
        <taxon>Flavobacteriia</taxon>
        <taxon>Flavobacteriales</taxon>
        <taxon>Flavobacteriaceae</taxon>
        <taxon>Flavobacterium</taxon>
    </lineage>
</organism>
<feature type="transmembrane region" description="Helical" evidence="1">
    <location>
        <begin position="33"/>
        <end position="57"/>
    </location>
</feature>
<evidence type="ECO:0000313" key="3">
    <source>
        <dbReference type="Proteomes" id="UP000037755"/>
    </source>
</evidence>
<protein>
    <submittedName>
        <fullName evidence="2">Uncharacterized protein</fullName>
    </submittedName>
</protein>
<dbReference type="PATRIC" id="fig|1202724.3.peg.584"/>
<evidence type="ECO:0000313" key="2">
    <source>
        <dbReference type="EMBL" id="KOS05089.1"/>
    </source>
</evidence>
<gene>
    <name evidence="2" type="ORF">AM493_02845</name>
</gene>
<reference evidence="2 3" key="1">
    <citation type="submission" date="2015-08" db="EMBL/GenBank/DDBJ databases">
        <title>Whole genome sequence of Flavobacterium akiainvivens IK-1T, from decaying Wikstroemia oahuensis, an endemic Hawaiian shrub.</title>
        <authorList>
            <person name="Wan X."/>
            <person name="Hou S."/>
            <person name="Saito J."/>
            <person name="Donachie S."/>
        </authorList>
    </citation>
    <scope>NUCLEOTIDE SEQUENCE [LARGE SCALE GENOMIC DNA]</scope>
    <source>
        <strain evidence="2 3">IK-1</strain>
    </source>
</reference>
<dbReference type="OrthoDB" id="1367911at2"/>
<evidence type="ECO:0000256" key="1">
    <source>
        <dbReference type="SAM" id="Phobius"/>
    </source>
</evidence>
<accession>A0A0M9VH20</accession>
<proteinExistence type="predicted"/>
<dbReference type="STRING" id="1202724.AM493_02845"/>
<keyword evidence="1" id="KW-0812">Transmembrane</keyword>